<dbReference type="EMBL" id="JASBWS010000027">
    <property type="protein sequence ID" value="KAJ9109974.1"/>
    <property type="molecule type" value="Genomic_DNA"/>
</dbReference>
<protein>
    <submittedName>
        <fullName evidence="1">Uncharacterized protein</fullName>
    </submittedName>
</protein>
<comment type="caution">
    <text evidence="1">The sequence shown here is derived from an EMBL/GenBank/DDBJ whole genome shotgun (WGS) entry which is preliminary data.</text>
</comment>
<organism evidence="1 2">
    <name type="scientific">Naganishia adeliensis</name>
    <dbReference type="NCBI Taxonomy" id="92952"/>
    <lineage>
        <taxon>Eukaryota</taxon>
        <taxon>Fungi</taxon>
        <taxon>Dikarya</taxon>
        <taxon>Basidiomycota</taxon>
        <taxon>Agaricomycotina</taxon>
        <taxon>Tremellomycetes</taxon>
        <taxon>Filobasidiales</taxon>
        <taxon>Filobasidiaceae</taxon>
        <taxon>Naganishia</taxon>
    </lineage>
</organism>
<reference evidence="1" key="1">
    <citation type="submission" date="2023-04" db="EMBL/GenBank/DDBJ databases">
        <title>Draft Genome sequencing of Naganishia species isolated from polar environments using Oxford Nanopore Technology.</title>
        <authorList>
            <person name="Leo P."/>
            <person name="Venkateswaran K."/>
        </authorList>
    </citation>
    <scope>NUCLEOTIDE SEQUENCE</scope>
    <source>
        <strain evidence="1">MNA-CCFEE 5262</strain>
    </source>
</reference>
<accession>A0ACC2WDY5</accession>
<name>A0ACC2WDY5_9TREE</name>
<evidence type="ECO:0000313" key="1">
    <source>
        <dbReference type="EMBL" id="KAJ9109974.1"/>
    </source>
</evidence>
<keyword evidence="2" id="KW-1185">Reference proteome</keyword>
<gene>
    <name evidence="1" type="ORF">QFC20_003174</name>
</gene>
<evidence type="ECO:0000313" key="2">
    <source>
        <dbReference type="Proteomes" id="UP001230649"/>
    </source>
</evidence>
<sequence>MLEHHFGVCRQQVADFDTLNFLQMASRVATPLQLEAKAEAAVHTPDEDDDRPARGYHHTYNDLRHVDINALSSYPTESEFAAACQQGTQDAIVLLEAIGALPLAAEGLQQSSEEGSEVPLGTDWTSFLDPEYLALKEEAMYRATSFVNPEDIIRAVQQSEVSQALEEDCIAAALALSSLEVETNDNIQAIAEDDIDKLLEESQRIFAEPWSTWEEEFADSQPQPPSSQTSLEVGSHVELSGPKWPELKAPFHWYHPPSEMRSWLVTAMVGRRSLNECEYIKSRNERYGGALFPRPDVLRSNRAADGALVAQIPVTQAPRDAQTGQTVQSVKSAIFNKMLRHTMELSQRLAGNTSGISRGVRWTGQVKIARELTEHEAQKRADVQEAMIKRAQTTQNKAFECYKDHRDGKEKILLGNVAAGEETDLRREDLVVFVAGRKAKGKAGGRLCLGIVKALYRKDSPSGPHIDLKYSDSVAHLSNIVVQELRWVIGDQFSTTVYPPNVSVYHVVKAQKIIQKVGRMGTTSALGHAFDLRPEINRVLTAWRLEGQKVIDAAFKAPPPKETEREPLAEVATRDNQPTGGSETAGGGPENEAPQGKKRKGKTPAKHGPSAEKRQRQGKSAAAQPASVQGSQQGSLSVMARAL</sequence>
<dbReference type="Proteomes" id="UP001230649">
    <property type="component" value="Unassembled WGS sequence"/>
</dbReference>
<proteinExistence type="predicted"/>